<evidence type="ECO:0000313" key="3">
    <source>
        <dbReference type="EMBL" id="TWF32483.1"/>
    </source>
</evidence>
<dbReference type="GO" id="GO:0016226">
    <property type="term" value="P:iron-sulfur cluster assembly"/>
    <property type="evidence" value="ECO:0007669"/>
    <property type="project" value="InterPro"/>
</dbReference>
<dbReference type="Gene3D" id="2.60.300.12">
    <property type="entry name" value="HesB-like domain"/>
    <property type="match status" value="1"/>
</dbReference>
<evidence type="ECO:0000313" key="4">
    <source>
        <dbReference type="Proteomes" id="UP000320811"/>
    </source>
</evidence>
<reference evidence="3 4" key="1">
    <citation type="submission" date="2019-06" db="EMBL/GenBank/DDBJ databases">
        <title>Sorghum-associated microbial communities from plants grown in Nebraska, USA.</title>
        <authorList>
            <person name="Schachtman D."/>
        </authorList>
    </citation>
    <scope>NUCLEOTIDE SEQUENCE [LARGE SCALE GENOMIC DNA]</scope>
    <source>
        <strain evidence="3 4">1209</strain>
    </source>
</reference>
<comment type="similarity">
    <text evidence="1">Belongs to the HesB/IscA family.</text>
</comment>
<dbReference type="RefSeq" id="WP_145674864.1">
    <property type="nucleotide sequence ID" value="NZ_VIWO01000015.1"/>
</dbReference>
<dbReference type="Pfam" id="PF01521">
    <property type="entry name" value="Fe-S_biosyn"/>
    <property type="match status" value="1"/>
</dbReference>
<sequence length="100" mass="10703">MSKANISPIQLTAQAAAIIKDLLQGATDAPFLRVGVKGGGCSGMAYMLGFDARMEDDDLFEVDGIPVIVKKAHGMYLMGMEIDYQQGEEATGFVFRQPGS</sequence>
<dbReference type="EMBL" id="VIWO01000015">
    <property type="protein sequence ID" value="TWF32483.1"/>
    <property type="molecule type" value="Genomic_DNA"/>
</dbReference>
<evidence type="ECO:0000256" key="1">
    <source>
        <dbReference type="ARBA" id="ARBA00006718"/>
    </source>
</evidence>
<dbReference type="Proteomes" id="UP000320811">
    <property type="component" value="Unassembled WGS sequence"/>
</dbReference>
<dbReference type="GO" id="GO:0005737">
    <property type="term" value="C:cytoplasm"/>
    <property type="evidence" value="ECO:0007669"/>
    <property type="project" value="TreeGrafter"/>
</dbReference>
<proteinExistence type="inferred from homology"/>
<keyword evidence="4" id="KW-1185">Reference proteome</keyword>
<evidence type="ECO:0000259" key="2">
    <source>
        <dbReference type="Pfam" id="PF01521"/>
    </source>
</evidence>
<feature type="domain" description="Core" evidence="2">
    <location>
        <begin position="9"/>
        <end position="97"/>
    </location>
</feature>
<dbReference type="NCBIfam" id="TIGR00049">
    <property type="entry name" value="iron-sulfur cluster assembly accessory protein"/>
    <property type="match status" value="1"/>
</dbReference>
<gene>
    <name evidence="3" type="ORF">FHW36_1159</name>
</gene>
<dbReference type="AlphaFoldDB" id="A0A561P2Z3"/>
<name>A0A561P2Z3_9BACT</name>
<protein>
    <submittedName>
        <fullName evidence="3">Iron-sulfur cluster assembly protein</fullName>
    </submittedName>
</protein>
<accession>A0A561P2Z3</accession>
<dbReference type="SUPFAM" id="SSF89360">
    <property type="entry name" value="HesB-like domain"/>
    <property type="match status" value="1"/>
</dbReference>
<dbReference type="PANTHER" id="PTHR10072">
    <property type="entry name" value="IRON-SULFUR CLUSTER ASSEMBLY PROTEIN"/>
    <property type="match status" value="1"/>
</dbReference>
<comment type="caution">
    <text evidence="3">The sequence shown here is derived from an EMBL/GenBank/DDBJ whole genome shotgun (WGS) entry which is preliminary data.</text>
</comment>
<dbReference type="GO" id="GO:0051537">
    <property type="term" value="F:2 iron, 2 sulfur cluster binding"/>
    <property type="evidence" value="ECO:0007669"/>
    <property type="project" value="TreeGrafter"/>
</dbReference>
<dbReference type="OrthoDB" id="9801228at2"/>
<dbReference type="PANTHER" id="PTHR10072:SF41">
    <property type="entry name" value="IRON-SULFUR CLUSTER ASSEMBLY 1 HOMOLOG, MITOCHONDRIAL"/>
    <property type="match status" value="1"/>
</dbReference>
<dbReference type="InterPro" id="IPR016092">
    <property type="entry name" value="ATAP"/>
</dbReference>
<dbReference type="InterPro" id="IPR035903">
    <property type="entry name" value="HesB-like_dom_sf"/>
</dbReference>
<organism evidence="3 4">
    <name type="scientific">Chitinophaga polysaccharea</name>
    <dbReference type="NCBI Taxonomy" id="1293035"/>
    <lineage>
        <taxon>Bacteria</taxon>
        <taxon>Pseudomonadati</taxon>
        <taxon>Bacteroidota</taxon>
        <taxon>Chitinophagia</taxon>
        <taxon>Chitinophagales</taxon>
        <taxon>Chitinophagaceae</taxon>
        <taxon>Chitinophaga</taxon>
    </lineage>
</organism>
<dbReference type="InterPro" id="IPR000361">
    <property type="entry name" value="ATAP_core_dom"/>
</dbReference>
<dbReference type="InterPro" id="IPR050322">
    <property type="entry name" value="Fe-S_cluster_asmbl/transfer"/>
</dbReference>